<protein>
    <recommendedName>
        <fullName evidence="4">Stress-induced protein</fullName>
    </recommendedName>
</protein>
<feature type="region of interest" description="Disordered" evidence="1">
    <location>
        <begin position="1"/>
        <end position="81"/>
    </location>
</feature>
<dbReference type="PANTHER" id="PTHR36569">
    <property type="match status" value="1"/>
</dbReference>
<evidence type="ECO:0000256" key="1">
    <source>
        <dbReference type="SAM" id="MobiDB-lite"/>
    </source>
</evidence>
<feature type="compositionally biased region" description="Basic and acidic residues" evidence="1">
    <location>
        <begin position="1"/>
        <end position="11"/>
    </location>
</feature>
<dbReference type="AlphaFoldDB" id="A0AAV3X9P9"/>
<sequence length="81" mass="8904">MSEKSKPEKSKRGFASMDEEKQREIASKGGKAAHEKGTAHEFTPEEAREAGRKGGEAVSQDREHMSEIGRKGGESSRKKSE</sequence>
<dbReference type="RefSeq" id="WP_226580671.1">
    <property type="nucleotide sequence ID" value="NZ_BLAY01000039.1"/>
</dbReference>
<feature type="compositionally biased region" description="Basic and acidic residues" evidence="1">
    <location>
        <begin position="18"/>
        <end position="81"/>
    </location>
</feature>
<evidence type="ECO:0000313" key="3">
    <source>
        <dbReference type="Proteomes" id="UP001050975"/>
    </source>
</evidence>
<evidence type="ECO:0000313" key="2">
    <source>
        <dbReference type="EMBL" id="GET38091.1"/>
    </source>
</evidence>
<dbReference type="EMBL" id="BLAY01000039">
    <property type="protein sequence ID" value="GET38091.1"/>
    <property type="molecule type" value="Genomic_DNA"/>
</dbReference>
<evidence type="ECO:0008006" key="4">
    <source>
        <dbReference type="Google" id="ProtNLM"/>
    </source>
</evidence>
<comment type="caution">
    <text evidence="2">The sequence shown here is derived from an EMBL/GenBank/DDBJ whole genome shotgun (WGS) entry which is preliminary data.</text>
</comment>
<dbReference type="PANTHER" id="PTHR36569:SF5">
    <property type="entry name" value="CONIDIATION-SPECIFIC PROTEIN 10 (EUROFUNG)"/>
    <property type="match status" value="1"/>
</dbReference>
<keyword evidence="3" id="KW-1185">Reference proteome</keyword>
<dbReference type="InterPro" id="IPR052590">
    <property type="entry name" value="Stress/Virulence-Domain"/>
</dbReference>
<proteinExistence type="predicted"/>
<dbReference type="InterPro" id="IPR019626">
    <property type="entry name" value="Stress-induced_KGG_rpt"/>
</dbReference>
<dbReference type="Proteomes" id="UP001050975">
    <property type="component" value="Unassembled WGS sequence"/>
</dbReference>
<organism evidence="2 3">
    <name type="scientific">Microseira wollei NIES-4236</name>
    <dbReference type="NCBI Taxonomy" id="2530354"/>
    <lineage>
        <taxon>Bacteria</taxon>
        <taxon>Bacillati</taxon>
        <taxon>Cyanobacteriota</taxon>
        <taxon>Cyanophyceae</taxon>
        <taxon>Oscillatoriophycideae</taxon>
        <taxon>Aerosakkonematales</taxon>
        <taxon>Aerosakkonemataceae</taxon>
        <taxon>Microseira</taxon>
    </lineage>
</organism>
<gene>
    <name evidence="2" type="ORF">MiSe_28450</name>
</gene>
<reference evidence="2" key="1">
    <citation type="submission" date="2019-10" db="EMBL/GenBank/DDBJ databases">
        <title>Draft genome sequece of Microseira wollei NIES-4236.</title>
        <authorList>
            <person name="Yamaguchi H."/>
            <person name="Suzuki S."/>
            <person name="Kawachi M."/>
        </authorList>
    </citation>
    <scope>NUCLEOTIDE SEQUENCE</scope>
    <source>
        <strain evidence="2">NIES-4236</strain>
    </source>
</reference>
<dbReference type="Pfam" id="PF10685">
    <property type="entry name" value="KGG"/>
    <property type="match status" value="2"/>
</dbReference>
<name>A0AAV3X9P9_9CYAN</name>
<accession>A0AAV3X9P9</accession>